<keyword evidence="1" id="KW-0472">Membrane</keyword>
<protein>
    <submittedName>
        <fullName evidence="2">Uncharacterized protein</fullName>
    </submittedName>
</protein>
<organism evidence="2 3">
    <name type="scientific">Kalanchoe fedtschenkoi</name>
    <name type="common">Lavender scallops</name>
    <name type="synonym">South American air plant</name>
    <dbReference type="NCBI Taxonomy" id="63787"/>
    <lineage>
        <taxon>Eukaryota</taxon>
        <taxon>Viridiplantae</taxon>
        <taxon>Streptophyta</taxon>
        <taxon>Embryophyta</taxon>
        <taxon>Tracheophyta</taxon>
        <taxon>Spermatophyta</taxon>
        <taxon>Magnoliopsida</taxon>
        <taxon>eudicotyledons</taxon>
        <taxon>Gunneridae</taxon>
        <taxon>Pentapetalae</taxon>
        <taxon>Saxifragales</taxon>
        <taxon>Crassulaceae</taxon>
        <taxon>Kalanchoe</taxon>
    </lineage>
</organism>
<keyword evidence="3" id="KW-1185">Reference proteome</keyword>
<reference evidence="2" key="1">
    <citation type="submission" date="2021-01" db="UniProtKB">
        <authorList>
            <consortium name="EnsemblPlants"/>
        </authorList>
    </citation>
    <scope>IDENTIFICATION</scope>
</reference>
<dbReference type="Proteomes" id="UP000594263">
    <property type="component" value="Unplaced"/>
</dbReference>
<sequence>MIFSNHILTFRNLSFISIQFSLSYVYLLLVSLSFIRSFASLLYSVVSSSSSHRRSSSFTTTSDAALDAFRDASLYSVSTSSCWGSSLKRVASWRGKAEFWIAMVSIGASEARVMFDGLVMSCCFII</sequence>
<proteinExistence type="predicted"/>
<feature type="transmembrane region" description="Helical" evidence="1">
    <location>
        <begin position="24"/>
        <end position="46"/>
    </location>
</feature>
<name>A0A7N0TBH6_KALFE</name>
<keyword evidence="1" id="KW-0812">Transmembrane</keyword>
<evidence type="ECO:0000313" key="3">
    <source>
        <dbReference type="Proteomes" id="UP000594263"/>
    </source>
</evidence>
<dbReference type="Gramene" id="Kaladp0032s0038.1.v1.1">
    <property type="protein sequence ID" value="Kaladp0032s0038.1.v1.1.CDS.1"/>
    <property type="gene ID" value="Kaladp0032s0038.v1.1"/>
</dbReference>
<dbReference type="AlphaFoldDB" id="A0A7N0TBH6"/>
<keyword evidence="1" id="KW-1133">Transmembrane helix</keyword>
<dbReference type="EnsemblPlants" id="Kaladp0032s0038.1.v1.1">
    <property type="protein sequence ID" value="Kaladp0032s0038.1.v1.1.CDS.1"/>
    <property type="gene ID" value="Kaladp0032s0038.v1.1"/>
</dbReference>
<accession>A0A7N0TBH6</accession>
<evidence type="ECO:0000313" key="2">
    <source>
        <dbReference type="EnsemblPlants" id="Kaladp0032s0038.1.v1.1.CDS.1"/>
    </source>
</evidence>
<evidence type="ECO:0000256" key="1">
    <source>
        <dbReference type="SAM" id="Phobius"/>
    </source>
</evidence>